<feature type="non-terminal residue" evidence="1">
    <location>
        <position position="1"/>
    </location>
</feature>
<reference evidence="1" key="1">
    <citation type="submission" date="2018-05" db="EMBL/GenBank/DDBJ databases">
        <title>Draft genome of Mucuna pruriens seed.</title>
        <authorList>
            <person name="Nnadi N.E."/>
            <person name="Vos R."/>
            <person name="Hasami M.H."/>
            <person name="Devisetty U.K."/>
            <person name="Aguiy J.C."/>
        </authorList>
    </citation>
    <scope>NUCLEOTIDE SEQUENCE [LARGE SCALE GENOMIC DNA]</scope>
    <source>
        <strain evidence="1">JCA_2017</strain>
    </source>
</reference>
<dbReference type="EMBL" id="QJKJ01000680">
    <property type="protein sequence ID" value="RDY11241.1"/>
    <property type="molecule type" value="Genomic_DNA"/>
</dbReference>
<evidence type="ECO:0000313" key="2">
    <source>
        <dbReference type="Proteomes" id="UP000257109"/>
    </source>
</evidence>
<keyword evidence="2" id="KW-1185">Reference proteome</keyword>
<accession>A0A371I870</accession>
<name>A0A371I870_MUCPR</name>
<dbReference type="Proteomes" id="UP000257109">
    <property type="component" value="Unassembled WGS sequence"/>
</dbReference>
<gene>
    <name evidence="1" type="ORF">CR513_04136</name>
</gene>
<evidence type="ECO:0000313" key="1">
    <source>
        <dbReference type="EMBL" id="RDY11241.1"/>
    </source>
</evidence>
<organism evidence="1 2">
    <name type="scientific">Mucuna pruriens</name>
    <name type="common">Velvet bean</name>
    <name type="synonym">Dolichos pruriens</name>
    <dbReference type="NCBI Taxonomy" id="157652"/>
    <lineage>
        <taxon>Eukaryota</taxon>
        <taxon>Viridiplantae</taxon>
        <taxon>Streptophyta</taxon>
        <taxon>Embryophyta</taxon>
        <taxon>Tracheophyta</taxon>
        <taxon>Spermatophyta</taxon>
        <taxon>Magnoliopsida</taxon>
        <taxon>eudicotyledons</taxon>
        <taxon>Gunneridae</taxon>
        <taxon>Pentapetalae</taxon>
        <taxon>rosids</taxon>
        <taxon>fabids</taxon>
        <taxon>Fabales</taxon>
        <taxon>Fabaceae</taxon>
        <taxon>Papilionoideae</taxon>
        <taxon>50 kb inversion clade</taxon>
        <taxon>NPAAA clade</taxon>
        <taxon>indigoferoid/millettioid clade</taxon>
        <taxon>Phaseoleae</taxon>
        <taxon>Mucuna</taxon>
    </lineage>
</organism>
<comment type="caution">
    <text evidence="1">The sequence shown here is derived from an EMBL/GenBank/DDBJ whole genome shotgun (WGS) entry which is preliminary data.</text>
</comment>
<dbReference type="AlphaFoldDB" id="A0A371I870"/>
<sequence length="88" mass="10318">MSYINIGSQSKLVAQKNRRFGEGRRKTIFKETKKLFKASHIRYIKYPTGITNIVMPNNAYLLSCIYRLMDEALGYELLSFINTCLRYN</sequence>
<proteinExistence type="predicted"/>
<protein>
    <submittedName>
        <fullName evidence="1">Uncharacterized protein</fullName>
    </submittedName>
</protein>